<organism evidence="5 6">
    <name type="scientific">Vitis vinifera</name>
    <name type="common">Grape</name>
    <dbReference type="NCBI Taxonomy" id="29760"/>
    <lineage>
        <taxon>Eukaryota</taxon>
        <taxon>Viridiplantae</taxon>
        <taxon>Streptophyta</taxon>
        <taxon>Embryophyta</taxon>
        <taxon>Tracheophyta</taxon>
        <taxon>Spermatophyta</taxon>
        <taxon>Magnoliopsida</taxon>
        <taxon>eudicotyledons</taxon>
        <taxon>Gunneridae</taxon>
        <taxon>Pentapetalae</taxon>
        <taxon>rosids</taxon>
        <taxon>Vitales</taxon>
        <taxon>Vitaceae</taxon>
        <taxon>Viteae</taxon>
        <taxon>Vitis</taxon>
    </lineage>
</organism>
<evidence type="ECO:0000259" key="4">
    <source>
        <dbReference type="Pfam" id="PF25598"/>
    </source>
</evidence>
<protein>
    <recommendedName>
        <fullName evidence="4">U-box domain-containing protein</fullName>
    </recommendedName>
</protein>
<evidence type="ECO:0000313" key="5">
    <source>
        <dbReference type="EMBL" id="WJZ99770.1"/>
    </source>
</evidence>
<dbReference type="InterPro" id="IPR016024">
    <property type="entry name" value="ARM-type_fold"/>
</dbReference>
<reference evidence="5 6" key="1">
    <citation type="journal article" date="2023" name="Hortic Res">
        <title>The complete reference genome for grapevine (Vitis vinifera L.) genetics and breeding.</title>
        <authorList>
            <person name="Shi X."/>
            <person name="Cao S."/>
            <person name="Wang X."/>
            <person name="Huang S."/>
            <person name="Wang Y."/>
            <person name="Liu Z."/>
            <person name="Liu W."/>
            <person name="Leng X."/>
            <person name="Peng Y."/>
            <person name="Wang N."/>
            <person name="Wang Y."/>
            <person name="Ma Z."/>
            <person name="Xu X."/>
            <person name="Zhang F."/>
            <person name="Xue H."/>
            <person name="Zhong H."/>
            <person name="Wang Y."/>
            <person name="Zhang K."/>
            <person name="Velt A."/>
            <person name="Avia K."/>
            <person name="Holtgrawe D."/>
            <person name="Grimplet J."/>
            <person name="Matus J.T."/>
            <person name="Ware D."/>
            <person name="Wu X."/>
            <person name="Wang H."/>
            <person name="Liu C."/>
            <person name="Fang Y."/>
            <person name="Rustenholz C."/>
            <person name="Cheng Z."/>
            <person name="Xiao H."/>
            <person name="Zhou Y."/>
        </authorList>
    </citation>
    <scope>NUCLEOTIDE SEQUENCE [LARGE SCALE GENOMIC DNA]</scope>
    <source>
        <strain evidence="6">cv. Pinot noir / PN40024</strain>
        <tissue evidence="5">Leaf</tissue>
    </source>
</reference>
<accession>A0ABY9CZU8</accession>
<keyword evidence="2" id="KW-0833">Ubl conjugation pathway</keyword>
<dbReference type="PANTHER" id="PTHR23315:SF256">
    <property type="entry name" value="ARM REPEAT SUPERFAMILY PROTEIN"/>
    <property type="match status" value="1"/>
</dbReference>
<dbReference type="SMART" id="SM00185">
    <property type="entry name" value="ARM"/>
    <property type="match status" value="6"/>
</dbReference>
<feature type="domain" description="U-box" evidence="4">
    <location>
        <begin position="172"/>
        <end position="315"/>
    </location>
</feature>
<keyword evidence="1" id="KW-0677">Repeat</keyword>
<sequence length="376" mass="40626">MDKMRIEKRMGDSEEGEIWTQQKRTLIDGVAERLLNGDLDSKIQAAIDIRNILRNSSVKTRSKFTAAADVIQPLVSLLLSPNQHAAEVSLLALLTLAARNERNKVRIVTSGAVPPLVELLEFQNGRLRELAIAAILTLSAAAPNKLTIAASGAAPLLVQILSSGSVQGKVDAVTALHYLSSCTEATTPVIDARAVSPLIKLLKDCKKYSKFAEKTTALLEILSKSEEGQTAISNSDGGILTLVETIEDGSLVSTEHAVGALLSLCQSCRNKYRELILKEGAIPGLLRLTVEGTPEAQERARMLLDLLRDSPPEKRLASSVLERIAYDIAARVDGSDKAAETAKRLLQDMVHRSMELSLGRIQRRAASCTPSQIPPT</sequence>
<dbReference type="InterPro" id="IPR011989">
    <property type="entry name" value="ARM-like"/>
</dbReference>
<evidence type="ECO:0000256" key="2">
    <source>
        <dbReference type="ARBA" id="ARBA00022786"/>
    </source>
</evidence>
<dbReference type="EMBL" id="CP126659">
    <property type="protein sequence ID" value="WJZ99770.1"/>
    <property type="molecule type" value="Genomic_DNA"/>
</dbReference>
<feature type="repeat" description="ARM" evidence="3">
    <location>
        <begin position="111"/>
        <end position="153"/>
    </location>
</feature>
<dbReference type="InterPro" id="IPR058678">
    <property type="entry name" value="ARM_PUB"/>
</dbReference>
<dbReference type="PANTHER" id="PTHR23315">
    <property type="entry name" value="U BOX DOMAIN-CONTAINING"/>
    <property type="match status" value="1"/>
</dbReference>
<dbReference type="Gene3D" id="1.25.10.10">
    <property type="entry name" value="Leucine-rich Repeat Variant"/>
    <property type="match status" value="3"/>
</dbReference>
<evidence type="ECO:0000256" key="3">
    <source>
        <dbReference type="PROSITE-ProRule" id="PRU00259"/>
    </source>
</evidence>
<evidence type="ECO:0000256" key="1">
    <source>
        <dbReference type="ARBA" id="ARBA00022737"/>
    </source>
</evidence>
<dbReference type="Pfam" id="PF25598">
    <property type="entry name" value="ARM_PUB"/>
    <property type="match status" value="1"/>
</dbReference>
<dbReference type="PROSITE" id="PS50176">
    <property type="entry name" value="ARM_REPEAT"/>
    <property type="match status" value="2"/>
</dbReference>
<keyword evidence="6" id="KW-1185">Reference proteome</keyword>
<name>A0ABY9CZU8_VITVI</name>
<feature type="repeat" description="ARM" evidence="3">
    <location>
        <begin position="193"/>
        <end position="237"/>
    </location>
</feature>
<gene>
    <name evidence="5" type="ORF">VitviT2T_018186</name>
</gene>
<proteinExistence type="predicted"/>
<dbReference type="InterPro" id="IPR000225">
    <property type="entry name" value="Armadillo"/>
</dbReference>
<dbReference type="SUPFAM" id="SSF48371">
    <property type="entry name" value="ARM repeat"/>
    <property type="match status" value="1"/>
</dbReference>
<evidence type="ECO:0000313" key="6">
    <source>
        <dbReference type="Proteomes" id="UP001227230"/>
    </source>
</evidence>
<dbReference type="Proteomes" id="UP001227230">
    <property type="component" value="Chromosome 12"/>
</dbReference>